<proteinExistence type="predicted"/>
<dbReference type="Proteomes" id="UP001497680">
    <property type="component" value="Unassembled WGS sequence"/>
</dbReference>
<dbReference type="EMBL" id="MU394354">
    <property type="protein sequence ID" value="KAI6083326.1"/>
    <property type="molecule type" value="Genomic_DNA"/>
</dbReference>
<organism evidence="1 2">
    <name type="scientific">Hypoxylon rubiginosum</name>
    <dbReference type="NCBI Taxonomy" id="110542"/>
    <lineage>
        <taxon>Eukaryota</taxon>
        <taxon>Fungi</taxon>
        <taxon>Dikarya</taxon>
        <taxon>Ascomycota</taxon>
        <taxon>Pezizomycotina</taxon>
        <taxon>Sordariomycetes</taxon>
        <taxon>Xylariomycetidae</taxon>
        <taxon>Xylariales</taxon>
        <taxon>Hypoxylaceae</taxon>
        <taxon>Hypoxylon</taxon>
    </lineage>
</organism>
<reference evidence="1 2" key="1">
    <citation type="journal article" date="2022" name="New Phytol.">
        <title>Ecological generalism drives hyperdiversity of secondary metabolite gene clusters in xylarialean endophytes.</title>
        <authorList>
            <person name="Franco M.E.E."/>
            <person name="Wisecaver J.H."/>
            <person name="Arnold A.E."/>
            <person name="Ju Y.M."/>
            <person name="Slot J.C."/>
            <person name="Ahrendt S."/>
            <person name="Moore L.P."/>
            <person name="Eastman K.E."/>
            <person name="Scott K."/>
            <person name="Konkel Z."/>
            <person name="Mondo S.J."/>
            <person name="Kuo A."/>
            <person name="Hayes R.D."/>
            <person name="Haridas S."/>
            <person name="Andreopoulos B."/>
            <person name="Riley R."/>
            <person name="LaButti K."/>
            <person name="Pangilinan J."/>
            <person name="Lipzen A."/>
            <person name="Amirebrahimi M."/>
            <person name="Yan J."/>
            <person name="Adam C."/>
            <person name="Keymanesh K."/>
            <person name="Ng V."/>
            <person name="Louie K."/>
            <person name="Northen T."/>
            <person name="Drula E."/>
            <person name="Henrissat B."/>
            <person name="Hsieh H.M."/>
            <person name="Youens-Clark K."/>
            <person name="Lutzoni F."/>
            <person name="Miadlikowska J."/>
            <person name="Eastwood D.C."/>
            <person name="Hamelin R.C."/>
            <person name="Grigoriev I.V."/>
            <person name="U'Ren J.M."/>
        </authorList>
    </citation>
    <scope>NUCLEOTIDE SEQUENCE [LARGE SCALE GENOMIC DNA]</scope>
    <source>
        <strain evidence="1 2">ER1909</strain>
    </source>
</reference>
<gene>
    <name evidence="1" type="ORF">F4821DRAFT_263062</name>
</gene>
<evidence type="ECO:0000313" key="2">
    <source>
        <dbReference type="Proteomes" id="UP001497680"/>
    </source>
</evidence>
<comment type="caution">
    <text evidence="1">The sequence shown here is derived from an EMBL/GenBank/DDBJ whole genome shotgun (WGS) entry which is preliminary data.</text>
</comment>
<accession>A0ACC0CS67</accession>
<sequence>MQIPPPIRYSLAATTRYDLLVAGNRIPYVLPILTELSIALVLPERPVSSSSISAFQFVCSRPFSSVPTSQLSLAVPGRIGNVTSEPNAYVVAYAAHAVYIGPFFRTSKTMVTCQYQPPPWPSSTPSIGRPADGAQIQTQTQTQTAAKGSGEQEWFKSIPRLRSIVETLEGEMTSLRADLESARGEGSQARVNKIEKKIVER</sequence>
<keyword evidence="2" id="KW-1185">Reference proteome</keyword>
<protein>
    <submittedName>
        <fullName evidence="1">Uncharacterized protein</fullName>
    </submittedName>
</protein>
<evidence type="ECO:0000313" key="1">
    <source>
        <dbReference type="EMBL" id="KAI6083326.1"/>
    </source>
</evidence>
<name>A0ACC0CS67_9PEZI</name>